<evidence type="ECO:0000313" key="2">
    <source>
        <dbReference type="Proteomes" id="UP000701801"/>
    </source>
</evidence>
<organism evidence="1 2">
    <name type="scientific">Hymenoscyphus albidus</name>
    <dbReference type="NCBI Taxonomy" id="595503"/>
    <lineage>
        <taxon>Eukaryota</taxon>
        <taxon>Fungi</taxon>
        <taxon>Dikarya</taxon>
        <taxon>Ascomycota</taxon>
        <taxon>Pezizomycotina</taxon>
        <taxon>Leotiomycetes</taxon>
        <taxon>Helotiales</taxon>
        <taxon>Helotiaceae</taxon>
        <taxon>Hymenoscyphus</taxon>
    </lineage>
</organism>
<keyword evidence="2" id="KW-1185">Reference proteome</keyword>
<name>A0A9N9M0P2_9HELO</name>
<dbReference type="AlphaFoldDB" id="A0A9N9M0P2"/>
<dbReference type="EMBL" id="CAJVRM010000719">
    <property type="protein sequence ID" value="CAG8983202.1"/>
    <property type="molecule type" value="Genomic_DNA"/>
</dbReference>
<dbReference type="OrthoDB" id="3535740at2759"/>
<reference evidence="1" key="1">
    <citation type="submission" date="2021-07" db="EMBL/GenBank/DDBJ databases">
        <authorList>
            <person name="Durling M."/>
        </authorList>
    </citation>
    <scope>NUCLEOTIDE SEQUENCE</scope>
</reference>
<dbReference type="Proteomes" id="UP000701801">
    <property type="component" value="Unassembled WGS sequence"/>
</dbReference>
<evidence type="ECO:0000313" key="1">
    <source>
        <dbReference type="EMBL" id="CAG8983202.1"/>
    </source>
</evidence>
<comment type="caution">
    <text evidence="1">The sequence shown here is derived from an EMBL/GenBank/DDBJ whole genome shotgun (WGS) entry which is preliminary data.</text>
</comment>
<accession>A0A9N9M0P2</accession>
<protein>
    <submittedName>
        <fullName evidence="1">Uncharacterized protein</fullName>
    </submittedName>
</protein>
<sequence length="606" mass="68242">MDKDDLQALWLSHMQKNPYSRWVKENGEIKPHKDTAHGHQQIQSDSDGTHFLILKNGQRREIVLADEVCGVVLREWSTFKPQHKRPFIPYLFRQYAGFSHLDIEFIITEYKKSKKALKGKARDMASGNLLPNDEHSERVLGLAPPTENSAPSGATSFNLARRYNYAPTPTISRRNNYTMAQTPATLATINDNPMAQHDGATRWRNTMAQHDALLAHDLPNLISHFANAEGKTVLYEHFELIMDSLRFGRVPAIHNPAGLPFASQSVSLEACDLIVADETHAARILQGPREALYGKVLLIRSSAEAVLHPDSLASMISAFEEVVEVDKLRTKARKAFVTVDVQDMTVERGCRETTSVLLEKVVEALRDTTPWPPINLPNIASRPKHFIEPRILTTYAAFGIIDKITNLYKNVKGRSLGKAIPFEFEACRNFQIFGQKLTSSLWHKDTMGFGIWVRCMFGKKVWPVMANMTDDDWKGFTTLGTTWKPRDQSVPLIVLHPGDVLVMLSGNHNVHAPITLEDCHMEGGMFWDTRCMGAILEHIKAQLEYDSISNEDVPASLKDILSYLRNLIKISPANFGVEDDNGEELIGQIDEVLASQSNKRKQGRMN</sequence>
<gene>
    <name evidence="1" type="ORF">HYALB_00004030</name>
</gene>
<proteinExistence type="predicted"/>